<keyword evidence="1" id="KW-0234">DNA repair</keyword>
<dbReference type="InterPro" id="IPR025476">
    <property type="entry name" value="Helitron_helicase-like"/>
</dbReference>
<dbReference type="Pfam" id="PF05970">
    <property type="entry name" value="PIF1"/>
    <property type="match status" value="1"/>
</dbReference>
<keyword evidence="1" id="KW-0347">Helicase</keyword>
<dbReference type="InterPro" id="IPR010285">
    <property type="entry name" value="DNA_helicase_pif1-like_DEAD"/>
</dbReference>
<dbReference type="STRING" id="3821.A0A151TPS4"/>
<evidence type="ECO:0000256" key="1">
    <source>
        <dbReference type="RuleBase" id="RU363044"/>
    </source>
</evidence>
<dbReference type="GO" id="GO:0000723">
    <property type="term" value="P:telomere maintenance"/>
    <property type="evidence" value="ECO:0007669"/>
    <property type="project" value="InterPro"/>
</dbReference>
<dbReference type="Pfam" id="PF21530">
    <property type="entry name" value="Pif1_2B_dom"/>
    <property type="match status" value="1"/>
</dbReference>
<dbReference type="PANTHER" id="PTHR10492:SF74">
    <property type="entry name" value="ATP-DEPENDENT DNA HELICASE"/>
    <property type="match status" value="1"/>
</dbReference>
<keyword evidence="1" id="KW-0227">DNA damage</keyword>
<dbReference type="Gramene" id="C.cajan_22008.t">
    <property type="protein sequence ID" value="C.cajan_22008.t"/>
    <property type="gene ID" value="C.cajan_22008"/>
</dbReference>
<gene>
    <name evidence="5" type="ORF">KK1_022660</name>
</gene>
<dbReference type="GO" id="GO:0006281">
    <property type="term" value="P:DNA repair"/>
    <property type="evidence" value="ECO:0007669"/>
    <property type="project" value="UniProtKB-KW"/>
</dbReference>
<accession>A0A151TPS4</accession>
<evidence type="ECO:0000259" key="4">
    <source>
        <dbReference type="Pfam" id="PF21530"/>
    </source>
</evidence>
<dbReference type="Proteomes" id="UP000075243">
    <property type="component" value="Chromosome 4"/>
</dbReference>
<organism evidence="5 6">
    <name type="scientific">Cajanus cajan</name>
    <name type="common">Pigeon pea</name>
    <name type="synonym">Cajanus indicus</name>
    <dbReference type="NCBI Taxonomy" id="3821"/>
    <lineage>
        <taxon>Eukaryota</taxon>
        <taxon>Viridiplantae</taxon>
        <taxon>Streptophyta</taxon>
        <taxon>Embryophyta</taxon>
        <taxon>Tracheophyta</taxon>
        <taxon>Spermatophyta</taxon>
        <taxon>Magnoliopsida</taxon>
        <taxon>eudicotyledons</taxon>
        <taxon>Gunneridae</taxon>
        <taxon>Pentapetalae</taxon>
        <taxon>rosids</taxon>
        <taxon>fabids</taxon>
        <taxon>Fabales</taxon>
        <taxon>Fabaceae</taxon>
        <taxon>Papilionoideae</taxon>
        <taxon>50 kb inversion clade</taxon>
        <taxon>NPAAA clade</taxon>
        <taxon>indigoferoid/millettioid clade</taxon>
        <taxon>Phaseoleae</taxon>
        <taxon>Cajanus</taxon>
    </lineage>
</organism>
<dbReference type="InterPro" id="IPR049163">
    <property type="entry name" value="Pif1-like_2B_dom"/>
</dbReference>
<feature type="domain" description="DNA helicase Pif1-like DEAD-box helicase" evidence="2">
    <location>
        <begin position="321"/>
        <end position="360"/>
    </location>
</feature>
<keyword evidence="1" id="KW-0378">Hydrolase</keyword>
<dbReference type="GO" id="GO:0043139">
    <property type="term" value="F:5'-3' DNA helicase activity"/>
    <property type="evidence" value="ECO:0007669"/>
    <property type="project" value="UniProtKB-EC"/>
</dbReference>
<sequence length="500" mass="57224">MFSFTSIGDKLETTINDGRGPPQFVLSGQNYHIMVSLLPQNSCQPKCSQLYIHIYIYIYIFYYNNKIDEQGFDTSLVRNLTTMIDDYNCLAMRFKLVRDFVSQLGTTNYCFWLFRHRSKDPRIYNILDANEVTALIVGDFEIMNVGRDIIVKRNERGEIDPSPIGKCVLLPPSIIGGIKYLFNNCQDAMTICKRFKYLDFFITITYIVNCREIRDFVTERGLTTSNRPNIVCSVFKMKLDELMNDLKKKEIFDKFNANIDKVIFVELPNPSLYPKLAEAVSTYMIQGPCRAANYKSPCMKEGQCSKYYPKVSKKCGDQGNGGDFRQILLVVRKGNKEEVVGATINLSKLWQSCKVLKLINKSFEQVNDFMLSLTPGEEIIYLSSDTPCPLDEKTEIQGEWFTYEFLNDVKCSRIPNRKLTLKVGLPVMLLKNLDQSNGLCNGTRLQVMDLGTNVISATVITDTNIGDNILIPRMNLVPIQILDSRSNFNKDNFLFAFILQ</sequence>
<protein>
    <recommendedName>
        <fullName evidence="1">ATP-dependent DNA helicase</fullName>
        <ecNumber evidence="1">5.6.2.3</ecNumber>
    </recommendedName>
</protein>
<dbReference type="GO" id="GO:0006310">
    <property type="term" value="P:DNA recombination"/>
    <property type="evidence" value="ECO:0007669"/>
    <property type="project" value="UniProtKB-KW"/>
</dbReference>
<comment type="cofactor">
    <cofactor evidence="1">
        <name>Mg(2+)</name>
        <dbReference type="ChEBI" id="CHEBI:18420"/>
    </cofactor>
</comment>
<evidence type="ECO:0000313" key="5">
    <source>
        <dbReference type="EMBL" id="KYP69010.1"/>
    </source>
</evidence>
<dbReference type="AlphaFoldDB" id="A0A151TPS4"/>
<dbReference type="PANTHER" id="PTHR10492">
    <property type="match status" value="1"/>
</dbReference>
<dbReference type="Pfam" id="PF14214">
    <property type="entry name" value="Helitron_like_N"/>
    <property type="match status" value="1"/>
</dbReference>
<dbReference type="GO" id="GO:0005524">
    <property type="term" value="F:ATP binding"/>
    <property type="evidence" value="ECO:0007669"/>
    <property type="project" value="UniProtKB-KW"/>
</dbReference>
<name>A0A151TPS4_CAJCA</name>
<dbReference type="EC" id="5.6.2.3" evidence="1"/>
<proteinExistence type="inferred from homology"/>
<dbReference type="InterPro" id="IPR027417">
    <property type="entry name" value="P-loop_NTPase"/>
</dbReference>
<keyword evidence="6" id="KW-1185">Reference proteome</keyword>
<comment type="catalytic activity">
    <reaction evidence="1">
        <text>ATP + H2O = ADP + phosphate + H(+)</text>
        <dbReference type="Rhea" id="RHEA:13065"/>
        <dbReference type="ChEBI" id="CHEBI:15377"/>
        <dbReference type="ChEBI" id="CHEBI:15378"/>
        <dbReference type="ChEBI" id="CHEBI:30616"/>
        <dbReference type="ChEBI" id="CHEBI:43474"/>
        <dbReference type="ChEBI" id="CHEBI:456216"/>
        <dbReference type="EC" id="5.6.2.3"/>
    </reaction>
</comment>
<evidence type="ECO:0000259" key="2">
    <source>
        <dbReference type="Pfam" id="PF05970"/>
    </source>
</evidence>
<keyword evidence="1" id="KW-0547">Nucleotide-binding</keyword>
<keyword evidence="1" id="KW-0067">ATP-binding</keyword>
<comment type="similarity">
    <text evidence="1">Belongs to the helicase family.</text>
</comment>
<dbReference type="EMBL" id="CM003606">
    <property type="protein sequence ID" value="KYP69010.1"/>
    <property type="molecule type" value="Genomic_DNA"/>
</dbReference>
<evidence type="ECO:0000313" key="6">
    <source>
        <dbReference type="Proteomes" id="UP000075243"/>
    </source>
</evidence>
<dbReference type="SUPFAM" id="SSF52540">
    <property type="entry name" value="P-loop containing nucleoside triphosphate hydrolases"/>
    <property type="match status" value="1"/>
</dbReference>
<dbReference type="GO" id="GO:0016887">
    <property type="term" value="F:ATP hydrolysis activity"/>
    <property type="evidence" value="ECO:0007669"/>
    <property type="project" value="RHEA"/>
</dbReference>
<reference evidence="5 6" key="1">
    <citation type="journal article" date="2012" name="Nat. Biotechnol.">
        <title>Draft genome sequence of pigeonpea (Cajanus cajan), an orphan legume crop of resource-poor farmers.</title>
        <authorList>
            <person name="Varshney R.K."/>
            <person name="Chen W."/>
            <person name="Li Y."/>
            <person name="Bharti A.K."/>
            <person name="Saxena R.K."/>
            <person name="Schlueter J.A."/>
            <person name="Donoghue M.T."/>
            <person name="Azam S."/>
            <person name="Fan G."/>
            <person name="Whaley A.M."/>
            <person name="Farmer A.D."/>
            <person name="Sheridan J."/>
            <person name="Iwata A."/>
            <person name="Tuteja R."/>
            <person name="Penmetsa R.V."/>
            <person name="Wu W."/>
            <person name="Upadhyaya H.D."/>
            <person name="Yang S.P."/>
            <person name="Shah T."/>
            <person name="Saxena K.B."/>
            <person name="Michael T."/>
            <person name="McCombie W.R."/>
            <person name="Yang B."/>
            <person name="Zhang G."/>
            <person name="Yang H."/>
            <person name="Wang J."/>
            <person name="Spillane C."/>
            <person name="Cook D.R."/>
            <person name="May G.D."/>
            <person name="Xu X."/>
            <person name="Jackson S.A."/>
        </authorList>
    </citation>
    <scope>NUCLEOTIDE SEQUENCE [LARGE SCALE GENOMIC DNA]</scope>
    <source>
        <strain evidence="6">cv. Asha</strain>
    </source>
</reference>
<feature type="domain" description="Helitron helicase-like" evidence="3">
    <location>
        <begin position="158"/>
        <end position="260"/>
    </location>
</feature>
<evidence type="ECO:0000259" key="3">
    <source>
        <dbReference type="Pfam" id="PF14214"/>
    </source>
</evidence>
<feature type="domain" description="DNA helicase Pif1-like 2B" evidence="4">
    <location>
        <begin position="404"/>
        <end position="450"/>
    </location>
</feature>
<keyword evidence="1" id="KW-0233">DNA recombination</keyword>